<dbReference type="SUPFAM" id="SSF53850">
    <property type="entry name" value="Periplasmic binding protein-like II"/>
    <property type="match status" value="1"/>
</dbReference>
<dbReference type="Proteomes" id="UP001589810">
    <property type="component" value="Unassembled WGS sequence"/>
</dbReference>
<name>A0ABV6N7R7_9PSEU</name>
<evidence type="ECO:0000313" key="3">
    <source>
        <dbReference type="EMBL" id="MFC0548648.1"/>
    </source>
</evidence>
<gene>
    <name evidence="3" type="ORF">ACFFH7_44575</name>
</gene>
<dbReference type="EMBL" id="JBHLUD010000019">
    <property type="protein sequence ID" value="MFC0548648.1"/>
    <property type="molecule type" value="Genomic_DNA"/>
</dbReference>
<evidence type="ECO:0000256" key="1">
    <source>
        <dbReference type="SAM" id="SignalP"/>
    </source>
</evidence>
<dbReference type="InterPro" id="IPR039424">
    <property type="entry name" value="SBP_5"/>
</dbReference>
<evidence type="ECO:0000313" key="4">
    <source>
        <dbReference type="Proteomes" id="UP001589810"/>
    </source>
</evidence>
<dbReference type="Gene3D" id="3.90.76.10">
    <property type="entry name" value="Dipeptide-binding Protein, Domain 1"/>
    <property type="match status" value="1"/>
</dbReference>
<dbReference type="InterPro" id="IPR000914">
    <property type="entry name" value="SBP_5_dom"/>
</dbReference>
<dbReference type="RefSeq" id="WP_273941940.1">
    <property type="nucleotide sequence ID" value="NZ_CP097263.1"/>
</dbReference>
<dbReference type="PANTHER" id="PTHR30290:SF65">
    <property type="entry name" value="MONOACYL PHOSPHATIDYLINOSITOL TETRAMANNOSIDE-BINDING PROTEIN LPQW-RELATED"/>
    <property type="match status" value="1"/>
</dbReference>
<reference evidence="3 4" key="1">
    <citation type="submission" date="2024-09" db="EMBL/GenBank/DDBJ databases">
        <authorList>
            <person name="Sun Q."/>
            <person name="Mori K."/>
        </authorList>
    </citation>
    <scope>NUCLEOTIDE SEQUENCE [LARGE SCALE GENOMIC DNA]</scope>
    <source>
        <strain evidence="3 4">TBRC 1432</strain>
    </source>
</reference>
<accession>A0ABV6N7R7</accession>
<proteinExistence type="predicted"/>
<dbReference type="Pfam" id="PF00496">
    <property type="entry name" value="SBP_bac_5"/>
    <property type="match status" value="1"/>
</dbReference>
<keyword evidence="1" id="KW-0732">Signal</keyword>
<dbReference type="CDD" id="cd08501">
    <property type="entry name" value="PBP2_Lpqw"/>
    <property type="match status" value="1"/>
</dbReference>
<feature type="domain" description="Solute-binding protein family 5" evidence="2">
    <location>
        <begin position="107"/>
        <end position="468"/>
    </location>
</feature>
<dbReference type="Gene3D" id="3.10.105.10">
    <property type="entry name" value="Dipeptide-binding Protein, Domain 3"/>
    <property type="match status" value="1"/>
</dbReference>
<keyword evidence="4" id="KW-1185">Reference proteome</keyword>
<comment type="caution">
    <text evidence="3">The sequence shown here is derived from an EMBL/GenBank/DDBJ whole genome shotgun (WGS) entry which is preliminary data.</text>
</comment>
<organism evidence="3 4">
    <name type="scientific">Kutzneria chonburiensis</name>
    <dbReference type="NCBI Taxonomy" id="1483604"/>
    <lineage>
        <taxon>Bacteria</taxon>
        <taxon>Bacillati</taxon>
        <taxon>Actinomycetota</taxon>
        <taxon>Actinomycetes</taxon>
        <taxon>Pseudonocardiales</taxon>
        <taxon>Pseudonocardiaceae</taxon>
        <taxon>Kutzneria</taxon>
    </lineage>
</organism>
<evidence type="ECO:0000259" key="2">
    <source>
        <dbReference type="Pfam" id="PF00496"/>
    </source>
</evidence>
<feature type="chain" id="PRO_5046712349" evidence="1">
    <location>
        <begin position="24"/>
        <end position="556"/>
    </location>
</feature>
<dbReference type="PANTHER" id="PTHR30290">
    <property type="entry name" value="PERIPLASMIC BINDING COMPONENT OF ABC TRANSPORTER"/>
    <property type="match status" value="1"/>
</dbReference>
<dbReference type="PROSITE" id="PS51257">
    <property type="entry name" value="PROKAR_LIPOPROTEIN"/>
    <property type="match status" value="1"/>
</dbReference>
<feature type="signal peptide" evidence="1">
    <location>
        <begin position="1"/>
        <end position="23"/>
    </location>
</feature>
<protein>
    <submittedName>
        <fullName evidence="3">ABC transporter family substrate-binding protein</fullName>
    </submittedName>
</protein>
<sequence length="556" mass="59674">MNRRLLTALVAVALLIAGCDSGAGTVQPAEQAVGHNDINPQPADRIEDGGVMQWPVDAVNGNWNPNSVDGSSQTGQWELTNALLPWLFTVKADNSLALDRDYLTSASLISTNPQTVDYKINPKARWSTGRAIDWTDFQAAWQACNGKNPAYQCASTAGLENIGSVTRGADDQDVKVTFDKPFGEWQSLFSPLTPKELNATADEFNKGWADAPKITAAAFTFDKIDATAKTVSVVRDPAWWGTPAHLDRILFKVVGRTALPDAFTSGAIDFYRIGSSLDLYRRAKSTKGLTVRQATEASYNLLDFNGAEGKPLHDQAVRVAVEQAVDNQAIARALLGPMLPDPQPLGNHFFAQGTAQYQDNSGPVKFNPDAAKKALDSLGYKQNGDFRAKDGKEFDLTLVVPAGIALSTAISTLVQSQLKAVGVNVKINAVPPDELFAKYINPGAFDVIGYGTTTPAQPLAAVKSQFYSTPGTTGLNYSAIGSAAVNKLLDDASAELDDGKRTALIQQADAEIWRQGHILPTYQIPGTYAVRDTLANFGAPGFAQFPLDYAAIGFTR</sequence>